<proteinExistence type="predicted"/>
<accession>A0A1S1R8X3</accession>
<organism evidence="1 2">
    <name type="scientific">Parafrankia soli</name>
    <dbReference type="NCBI Taxonomy" id="2599596"/>
    <lineage>
        <taxon>Bacteria</taxon>
        <taxon>Bacillati</taxon>
        <taxon>Actinomycetota</taxon>
        <taxon>Actinomycetes</taxon>
        <taxon>Frankiales</taxon>
        <taxon>Frankiaceae</taxon>
        <taxon>Parafrankia</taxon>
    </lineage>
</organism>
<name>A0A1S1R8X3_9ACTN</name>
<dbReference type="RefSeq" id="WP_071060200.1">
    <property type="nucleotide sequence ID" value="NZ_MAXA01000047.1"/>
</dbReference>
<sequence length="132" mass="14384">MAFLTRDAILGADDAAHVDVECPEWGGTVRLRSITGAQRDQFEQSCLLQKGKERRVNMRGARARLIALCAVDEHGGKLFGDDDVAALGRRNAKPLDRLYDAATKLCGLSEDDMDELTSDFEDAAQNEPSTTG</sequence>
<keyword evidence="2" id="KW-1185">Reference proteome</keyword>
<dbReference type="Proteomes" id="UP000179769">
    <property type="component" value="Unassembled WGS sequence"/>
</dbReference>
<evidence type="ECO:0008006" key="3">
    <source>
        <dbReference type="Google" id="ProtNLM"/>
    </source>
</evidence>
<dbReference type="EMBL" id="MAXA01000047">
    <property type="protein sequence ID" value="OHV42179.1"/>
    <property type="molecule type" value="Genomic_DNA"/>
</dbReference>
<protein>
    <recommendedName>
        <fullName evidence="3">Tail assembly chaperone</fullName>
    </recommendedName>
</protein>
<comment type="caution">
    <text evidence="1">The sequence shown here is derived from an EMBL/GenBank/DDBJ whole genome shotgun (WGS) entry which is preliminary data.</text>
</comment>
<dbReference type="OrthoDB" id="7584736at2"/>
<gene>
    <name evidence="1" type="ORF">BBK14_11190</name>
</gene>
<dbReference type="AlphaFoldDB" id="A0A1S1R8X3"/>
<reference evidence="2" key="1">
    <citation type="submission" date="2016-07" db="EMBL/GenBank/DDBJ databases">
        <title>Frankia sp. NRRL B-16219 Genome sequencing.</title>
        <authorList>
            <person name="Ghodhbane-Gtari F."/>
            <person name="Swanson E."/>
            <person name="Gueddou A."/>
            <person name="Louati M."/>
            <person name="Nouioui I."/>
            <person name="Hezbri K."/>
            <person name="Abebe-Akele F."/>
            <person name="Simpson S."/>
            <person name="Morris K."/>
            <person name="Thomas K."/>
            <person name="Gtari M."/>
            <person name="Tisa L.S."/>
        </authorList>
    </citation>
    <scope>NUCLEOTIDE SEQUENCE [LARGE SCALE GENOMIC DNA]</scope>
    <source>
        <strain evidence="2">NRRL B-16219</strain>
    </source>
</reference>
<dbReference type="InterPro" id="IPR038556">
    <property type="entry name" value="TAC_Gp13-like_sf"/>
</dbReference>
<evidence type="ECO:0000313" key="2">
    <source>
        <dbReference type="Proteomes" id="UP000179769"/>
    </source>
</evidence>
<dbReference type="Gene3D" id="3.30.2220.20">
    <property type="entry name" value="Phage tail assembly chaperone gp13-like"/>
    <property type="match status" value="1"/>
</dbReference>
<evidence type="ECO:0000313" key="1">
    <source>
        <dbReference type="EMBL" id="OHV42179.1"/>
    </source>
</evidence>